<dbReference type="InterPro" id="IPR000571">
    <property type="entry name" value="Znf_CCCH"/>
</dbReference>
<organism evidence="3 4">
    <name type="scientific">Klebsormidium nitens</name>
    <name type="common">Green alga</name>
    <name type="synonym">Ulothrix nitens</name>
    <dbReference type="NCBI Taxonomy" id="105231"/>
    <lineage>
        <taxon>Eukaryota</taxon>
        <taxon>Viridiplantae</taxon>
        <taxon>Streptophyta</taxon>
        <taxon>Klebsormidiophyceae</taxon>
        <taxon>Klebsormidiales</taxon>
        <taxon>Klebsormidiaceae</taxon>
        <taxon>Klebsormidium</taxon>
    </lineage>
</organism>
<accession>A0A1Y1HN32</accession>
<name>A0A1Y1HN32_KLENI</name>
<keyword evidence="4" id="KW-1185">Reference proteome</keyword>
<sequence length="176" mass="18737">MVEFVSLARKTTGGSGKEDNSLSCKGLIGHELLGSSSPASHRRCTSRTGTFGLYKAQDQYLIMNPDKYKVTLKPSPADPNNLKDVDIEGTGAAVQSAASLIQRTLADKLNNPGGSRPGAGAASPFFKTRMCEKFMQGACTFGDNSSQPLGSTADSLQRRLHHAFKGQLQEQNSASN</sequence>
<feature type="zinc finger region" description="C3H1-type" evidence="1">
    <location>
        <begin position="125"/>
        <end position="144"/>
    </location>
</feature>
<evidence type="ECO:0000259" key="2">
    <source>
        <dbReference type="PROSITE" id="PS50103"/>
    </source>
</evidence>
<dbReference type="EMBL" id="DF236964">
    <property type="protein sequence ID" value="GAQ78589.1"/>
    <property type="molecule type" value="Genomic_DNA"/>
</dbReference>
<dbReference type="PROSITE" id="PS50103">
    <property type="entry name" value="ZF_C3H1"/>
    <property type="match status" value="1"/>
</dbReference>
<protein>
    <recommendedName>
        <fullName evidence="2">C3H1-type domain-containing protein</fullName>
    </recommendedName>
</protein>
<reference evidence="3 4" key="1">
    <citation type="journal article" date="2014" name="Nat. Commun.">
        <title>Klebsormidium flaccidum genome reveals primary factors for plant terrestrial adaptation.</title>
        <authorList>
            <person name="Hori K."/>
            <person name="Maruyama F."/>
            <person name="Fujisawa T."/>
            <person name="Togashi T."/>
            <person name="Yamamoto N."/>
            <person name="Seo M."/>
            <person name="Sato S."/>
            <person name="Yamada T."/>
            <person name="Mori H."/>
            <person name="Tajima N."/>
            <person name="Moriyama T."/>
            <person name="Ikeuchi M."/>
            <person name="Watanabe M."/>
            <person name="Wada H."/>
            <person name="Kobayashi K."/>
            <person name="Saito M."/>
            <person name="Masuda T."/>
            <person name="Sasaki-Sekimoto Y."/>
            <person name="Mashiguchi K."/>
            <person name="Awai K."/>
            <person name="Shimojima M."/>
            <person name="Masuda S."/>
            <person name="Iwai M."/>
            <person name="Nobusawa T."/>
            <person name="Narise T."/>
            <person name="Kondo S."/>
            <person name="Saito H."/>
            <person name="Sato R."/>
            <person name="Murakawa M."/>
            <person name="Ihara Y."/>
            <person name="Oshima-Yamada Y."/>
            <person name="Ohtaka K."/>
            <person name="Satoh M."/>
            <person name="Sonobe K."/>
            <person name="Ishii M."/>
            <person name="Ohtani R."/>
            <person name="Kanamori-Sato M."/>
            <person name="Honoki R."/>
            <person name="Miyazaki D."/>
            <person name="Mochizuki H."/>
            <person name="Umetsu J."/>
            <person name="Higashi K."/>
            <person name="Shibata D."/>
            <person name="Kamiya Y."/>
            <person name="Sato N."/>
            <person name="Nakamura Y."/>
            <person name="Tabata S."/>
            <person name="Ida S."/>
            <person name="Kurokawa K."/>
            <person name="Ohta H."/>
        </authorList>
    </citation>
    <scope>NUCLEOTIDE SEQUENCE [LARGE SCALE GENOMIC DNA]</scope>
    <source>
        <strain evidence="3 4">NIES-2285</strain>
    </source>
</reference>
<keyword evidence="1" id="KW-0862">Zinc</keyword>
<dbReference type="Proteomes" id="UP000054558">
    <property type="component" value="Unassembled WGS sequence"/>
</dbReference>
<proteinExistence type="predicted"/>
<keyword evidence="1" id="KW-0863">Zinc-finger</keyword>
<dbReference type="OrthoDB" id="410307at2759"/>
<evidence type="ECO:0000313" key="3">
    <source>
        <dbReference type="EMBL" id="GAQ78589.1"/>
    </source>
</evidence>
<feature type="domain" description="C3H1-type" evidence="2">
    <location>
        <begin position="125"/>
        <end position="144"/>
    </location>
</feature>
<gene>
    <name evidence="3" type="ORF">KFL_000150430</name>
</gene>
<evidence type="ECO:0000256" key="1">
    <source>
        <dbReference type="PROSITE-ProRule" id="PRU00723"/>
    </source>
</evidence>
<evidence type="ECO:0000313" key="4">
    <source>
        <dbReference type="Proteomes" id="UP000054558"/>
    </source>
</evidence>
<dbReference type="GO" id="GO:0008270">
    <property type="term" value="F:zinc ion binding"/>
    <property type="evidence" value="ECO:0007669"/>
    <property type="project" value="UniProtKB-KW"/>
</dbReference>
<keyword evidence="1" id="KW-0479">Metal-binding</keyword>
<dbReference type="AlphaFoldDB" id="A0A1Y1HN32"/>